<feature type="transmembrane region" description="Helical" evidence="6">
    <location>
        <begin position="310"/>
        <end position="331"/>
    </location>
</feature>
<feature type="transmembrane region" description="Helical" evidence="6">
    <location>
        <begin position="278"/>
        <end position="298"/>
    </location>
</feature>
<dbReference type="PROSITE" id="PS51388">
    <property type="entry name" value="GED"/>
    <property type="match status" value="1"/>
</dbReference>
<dbReference type="InterPro" id="IPR036259">
    <property type="entry name" value="MFS_trans_sf"/>
</dbReference>
<evidence type="ECO:0008006" key="11">
    <source>
        <dbReference type="Google" id="ProtNLM"/>
    </source>
</evidence>
<gene>
    <name evidence="9" type="ORF">AC578_6409</name>
</gene>
<accession>A0A139H744</accession>
<dbReference type="EMBL" id="LFZN01000120">
    <property type="protein sequence ID" value="KXS98178.1"/>
    <property type="molecule type" value="Genomic_DNA"/>
</dbReference>
<dbReference type="GO" id="GO:0022857">
    <property type="term" value="F:transmembrane transporter activity"/>
    <property type="evidence" value="ECO:0007669"/>
    <property type="project" value="InterPro"/>
</dbReference>
<keyword evidence="10" id="KW-1185">Reference proteome</keyword>
<dbReference type="PANTHER" id="PTHR43791">
    <property type="entry name" value="PERMEASE-RELATED"/>
    <property type="match status" value="1"/>
</dbReference>
<evidence type="ECO:0000256" key="4">
    <source>
        <dbReference type="ARBA" id="ARBA00022989"/>
    </source>
</evidence>
<keyword evidence="4 6" id="KW-1133">Transmembrane helix</keyword>
<sequence>MATTKEDRNVSCIESRSDPELNEHDKAFEKRVLRKVDRRLLPILGALYCIALVDRNNISVARISGLDEDLALDVGNRASIALLVFFVGYIIFEIPSNIVIRRVGPAIWLSAIALAWGAVSLGIGFLETWYEFAILRAILGVLEAGYYPGCVYLIATWYKRYELQKRLSLFFVFATSVSGFANIFALGLIQISKVTSYKGWRWIYIIEGGITMAVAVLAYFVVVDFPNSHRNKFLSAEEKAFVVARLANDRGGDEHAEKVTWRVVLITALDWRVWSFSFMYFAGAAGIYAFGLFLPIILRNGLGFSRELAFLLAAFPPVFAALEVMVLSWWSDKIRKRGVFVIGQGLLGISGLCLTAFLRNSVGRYIGTFLGYAGAVGLVVGPLAWLANNVRSDGKRSVASAIAIMMSGISGIYSSLVFRQQDAPDYIPGIIAVMAVNVLGVALAALTVVVLKLENRKADRGEKRGNEQSIPRLMIACLVSTASPANVARGAQPQGFPNRKNVNESLELVHILQPASLLAYPERGNIKSWLSYLFKTNRGFELGTFNNTILATAMKKQSSKWSDMSLGYVSDIIGLVHNFIVAALEAECGDANRSLDTAKFLLDVESTDTPFTLNHYFNDNLQKTRYDKVHAGLKRKAFEMEGGAQVVRIDQAAEVNNMGNDEYVIQEIHDILKSYYKVTRKTFVDNVCKQATNYYLFTSDQSPLALFSPILVGQMSEAELEEIAGEMPEVKRTRAQLTKEITSLGEAMKILARA</sequence>
<evidence type="ECO:0000256" key="2">
    <source>
        <dbReference type="ARBA" id="ARBA00022448"/>
    </source>
</evidence>
<dbReference type="AlphaFoldDB" id="A0A139H744"/>
<dbReference type="GO" id="GO:0016020">
    <property type="term" value="C:membrane"/>
    <property type="evidence" value="ECO:0007669"/>
    <property type="project" value="UniProtKB-SubCell"/>
</dbReference>
<evidence type="ECO:0000259" key="8">
    <source>
        <dbReference type="PROSITE" id="PS51388"/>
    </source>
</evidence>
<dbReference type="SUPFAM" id="SSF103473">
    <property type="entry name" value="MFS general substrate transporter"/>
    <property type="match status" value="1"/>
</dbReference>
<dbReference type="InterPro" id="IPR020846">
    <property type="entry name" value="MFS_dom"/>
</dbReference>
<feature type="domain" description="GED" evidence="8">
    <location>
        <begin position="665"/>
        <end position="754"/>
    </location>
</feature>
<evidence type="ECO:0000256" key="6">
    <source>
        <dbReference type="SAM" id="Phobius"/>
    </source>
</evidence>
<dbReference type="FunFam" id="1.20.1250.20:FF:000013">
    <property type="entry name" value="MFS general substrate transporter"/>
    <property type="match status" value="1"/>
</dbReference>
<evidence type="ECO:0000256" key="3">
    <source>
        <dbReference type="ARBA" id="ARBA00022692"/>
    </source>
</evidence>
<feature type="transmembrane region" description="Helical" evidence="6">
    <location>
        <begin position="78"/>
        <end position="94"/>
    </location>
</feature>
<comment type="caution">
    <text evidence="9">The sequence shown here is derived from an EMBL/GenBank/DDBJ whole genome shotgun (WGS) entry which is preliminary data.</text>
</comment>
<protein>
    <recommendedName>
        <fullName evidence="11">GED domain-containing protein</fullName>
    </recommendedName>
</protein>
<comment type="subcellular location">
    <subcellularLocation>
        <location evidence="1">Membrane</location>
        <topology evidence="1">Multi-pass membrane protein</topology>
    </subcellularLocation>
</comment>
<dbReference type="Pfam" id="PF02212">
    <property type="entry name" value="GED"/>
    <property type="match status" value="1"/>
</dbReference>
<dbReference type="GO" id="GO:0003924">
    <property type="term" value="F:GTPase activity"/>
    <property type="evidence" value="ECO:0007669"/>
    <property type="project" value="InterPro"/>
</dbReference>
<proteinExistence type="predicted"/>
<feature type="transmembrane region" description="Helical" evidence="6">
    <location>
        <begin position="106"/>
        <end position="126"/>
    </location>
</feature>
<evidence type="ECO:0000256" key="5">
    <source>
        <dbReference type="ARBA" id="ARBA00023136"/>
    </source>
</evidence>
<evidence type="ECO:0000313" key="10">
    <source>
        <dbReference type="Proteomes" id="UP000070133"/>
    </source>
</evidence>
<dbReference type="InterPro" id="IPR011701">
    <property type="entry name" value="MFS"/>
</dbReference>
<dbReference type="FunFam" id="1.20.1250.20:FF:000018">
    <property type="entry name" value="MFS transporter permease"/>
    <property type="match status" value="1"/>
</dbReference>
<feature type="transmembrane region" description="Helical" evidence="6">
    <location>
        <begin position="132"/>
        <end position="155"/>
    </location>
</feature>
<keyword evidence="5 6" id="KW-0472">Membrane</keyword>
<feature type="domain" description="Major facilitator superfamily (MFS) profile" evidence="7">
    <location>
        <begin position="40"/>
        <end position="456"/>
    </location>
</feature>
<dbReference type="InterPro" id="IPR020850">
    <property type="entry name" value="GED_dom"/>
</dbReference>
<feature type="transmembrane region" description="Helical" evidence="6">
    <location>
        <begin position="430"/>
        <end position="451"/>
    </location>
</feature>
<dbReference type="Gene3D" id="1.20.1250.20">
    <property type="entry name" value="MFS general substrate transporter like domains"/>
    <property type="match status" value="2"/>
</dbReference>
<dbReference type="OrthoDB" id="3639251at2759"/>
<dbReference type="PANTHER" id="PTHR43791:SF3">
    <property type="entry name" value="MAJOR FACILITATOR SUPERFAMILY (MFS) PROFILE DOMAIN-CONTAINING PROTEIN"/>
    <property type="match status" value="1"/>
</dbReference>
<dbReference type="Proteomes" id="UP000070133">
    <property type="component" value="Unassembled WGS sequence"/>
</dbReference>
<feature type="transmembrane region" description="Helical" evidence="6">
    <location>
        <begin position="338"/>
        <end position="359"/>
    </location>
</feature>
<feature type="transmembrane region" description="Helical" evidence="6">
    <location>
        <begin position="40"/>
        <end position="58"/>
    </location>
</feature>
<keyword evidence="2" id="KW-0813">Transport</keyword>
<evidence type="ECO:0000256" key="1">
    <source>
        <dbReference type="ARBA" id="ARBA00004141"/>
    </source>
</evidence>
<feature type="transmembrane region" description="Helical" evidence="6">
    <location>
        <begin position="365"/>
        <end position="386"/>
    </location>
</feature>
<evidence type="ECO:0000259" key="7">
    <source>
        <dbReference type="PROSITE" id="PS50850"/>
    </source>
</evidence>
<organism evidence="9 10">
    <name type="scientific">Pseudocercospora eumusae</name>
    <dbReference type="NCBI Taxonomy" id="321146"/>
    <lineage>
        <taxon>Eukaryota</taxon>
        <taxon>Fungi</taxon>
        <taxon>Dikarya</taxon>
        <taxon>Ascomycota</taxon>
        <taxon>Pezizomycotina</taxon>
        <taxon>Dothideomycetes</taxon>
        <taxon>Dothideomycetidae</taxon>
        <taxon>Mycosphaerellales</taxon>
        <taxon>Mycosphaerellaceae</taxon>
        <taxon>Pseudocercospora</taxon>
    </lineage>
</organism>
<feature type="transmembrane region" description="Helical" evidence="6">
    <location>
        <begin position="202"/>
        <end position="222"/>
    </location>
</feature>
<keyword evidence="3 6" id="KW-0812">Transmembrane</keyword>
<dbReference type="Pfam" id="PF07690">
    <property type="entry name" value="MFS_1"/>
    <property type="match status" value="1"/>
</dbReference>
<feature type="transmembrane region" description="Helical" evidence="6">
    <location>
        <begin position="398"/>
        <end position="418"/>
    </location>
</feature>
<name>A0A139H744_9PEZI</name>
<dbReference type="GO" id="GO:0005525">
    <property type="term" value="F:GTP binding"/>
    <property type="evidence" value="ECO:0007669"/>
    <property type="project" value="InterPro"/>
</dbReference>
<dbReference type="PROSITE" id="PS50850">
    <property type="entry name" value="MFS"/>
    <property type="match status" value="1"/>
</dbReference>
<reference evidence="9 10" key="1">
    <citation type="submission" date="2015-07" db="EMBL/GenBank/DDBJ databases">
        <title>Comparative genomics of the Sigatoka disease complex on banana suggests a link between parallel evolutionary changes in Pseudocercospora fijiensis and Pseudocercospora eumusae and increased virulence on the banana host.</title>
        <authorList>
            <person name="Chang T.-C."/>
            <person name="Salvucci A."/>
            <person name="Crous P.W."/>
            <person name="Stergiopoulos I."/>
        </authorList>
    </citation>
    <scope>NUCLEOTIDE SEQUENCE [LARGE SCALE GENOMIC DNA]</scope>
    <source>
        <strain evidence="9 10">CBS 114824</strain>
    </source>
</reference>
<dbReference type="InterPro" id="IPR003130">
    <property type="entry name" value="GED"/>
</dbReference>
<evidence type="ECO:0000313" key="9">
    <source>
        <dbReference type="EMBL" id="KXS98178.1"/>
    </source>
</evidence>
<feature type="transmembrane region" description="Helical" evidence="6">
    <location>
        <begin position="167"/>
        <end position="190"/>
    </location>
</feature>